<keyword evidence="1 2" id="KW-0694">RNA-binding</keyword>
<dbReference type="EMBL" id="JABFTP020000165">
    <property type="protein sequence ID" value="KAL3285280.1"/>
    <property type="molecule type" value="Genomic_DNA"/>
</dbReference>
<feature type="compositionally biased region" description="Basic residues" evidence="3">
    <location>
        <begin position="188"/>
        <end position="202"/>
    </location>
</feature>
<gene>
    <name evidence="5" type="ORF">HHI36_019390</name>
</gene>
<feature type="region of interest" description="Disordered" evidence="3">
    <location>
        <begin position="162"/>
        <end position="242"/>
    </location>
</feature>
<comment type="caution">
    <text evidence="5">The sequence shown here is derived from an EMBL/GenBank/DDBJ whole genome shotgun (WGS) entry which is preliminary data.</text>
</comment>
<dbReference type="Proteomes" id="UP001516400">
    <property type="component" value="Unassembled WGS sequence"/>
</dbReference>
<dbReference type="PROSITE" id="PS50102">
    <property type="entry name" value="RRM"/>
    <property type="match status" value="1"/>
</dbReference>
<dbReference type="PANTHER" id="PTHR23295">
    <property type="entry name" value="NUCLEAR RECEPTOR COACTIVATOR 5-RELATED"/>
    <property type="match status" value="1"/>
</dbReference>
<evidence type="ECO:0000256" key="1">
    <source>
        <dbReference type="ARBA" id="ARBA00022884"/>
    </source>
</evidence>
<dbReference type="AlphaFoldDB" id="A0ABD2P2W3"/>
<feature type="region of interest" description="Disordered" evidence="3">
    <location>
        <begin position="444"/>
        <end position="465"/>
    </location>
</feature>
<feature type="compositionally biased region" description="Polar residues" evidence="3">
    <location>
        <begin position="105"/>
        <end position="123"/>
    </location>
</feature>
<feature type="domain" description="RRM" evidence="4">
    <location>
        <begin position="17"/>
        <end position="87"/>
    </location>
</feature>
<evidence type="ECO:0000313" key="6">
    <source>
        <dbReference type="Proteomes" id="UP001516400"/>
    </source>
</evidence>
<dbReference type="Gene3D" id="3.40.50.800">
    <property type="entry name" value="Anticodon-binding domain"/>
    <property type="match status" value="1"/>
</dbReference>
<evidence type="ECO:0000256" key="2">
    <source>
        <dbReference type="PROSITE-ProRule" id="PRU00176"/>
    </source>
</evidence>
<dbReference type="InterPro" id="IPR000504">
    <property type="entry name" value="RRM_dom"/>
</dbReference>
<feature type="compositionally biased region" description="Basic and acidic residues" evidence="3">
    <location>
        <begin position="130"/>
        <end position="146"/>
    </location>
</feature>
<accession>A0ABD2P2W3</accession>
<sequence>MYRTDKQFMKNPATASQRIYIGGLLNTVVADDLEQRFRQHGKILGLVLQRGFAFIQYETDEQAQTAIRAEQGTFIHGKKIAVKPALPDRNQRQVNTPKPNEKTPEQSVTPSSNQNTGNVSNPPKQIDPQETPKSKPPPERETSPHNEEDLEMIAEKFQEADDIRPDFPPKPLSVISSENFDEDDSRNLMKKRNSMRGGRNKRRSDERFPPHPPPMDRDRFRGPGQFYPPQERYPEYGQPPAIIDRPERNDCEIIVVAKMLTEYAEFIESRLKALGLIVDLLFPNEDVPIGRVLANISSRGCLYAILVMPVNKENQSLTLNVLHGIPQEHRNMPLEDALIFITRNFESYMRGEKTPGENGSQMTIYDKHPNSIQLLVNMLAENRILTSVQYDKLLKYLEERRELQVQFEVSEGIEVSAENSNTKQAELQSRIMNILNKSSDVGDKMEIEQAPPPPSDVAGPTPLLKDPTVQRALDSLLLGDMFKNISSG</sequence>
<evidence type="ECO:0000313" key="5">
    <source>
        <dbReference type="EMBL" id="KAL3285280.1"/>
    </source>
</evidence>
<feature type="compositionally biased region" description="Basic and acidic residues" evidence="3">
    <location>
        <begin position="203"/>
        <end position="221"/>
    </location>
</feature>
<dbReference type="Pfam" id="PF00076">
    <property type="entry name" value="RRM_1"/>
    <property type="match status" value="1"/>
</dbReference>
<dbReference type="InterPro" id="IPR035979">
    <property type="entry name" value="RBD_domain_sf"/>
</dbReference>
<dbReference type="InterPro" id="IPR052600">
    <property type="entry name" value="Nuc_rcpt_coact/corep"/>
</dbReference>
<reference evidence="5 6" key="1">
    <citation type="journal article" date="2021" name="BMC Biol.">
        <title>Horizontally acquired antibacterial genes associated with adaptive radiation of ladybird beetles.</title>
        <authorList>
            <person name="Li H.S."/>
            <person name="Tang X.F."/>
            <person name="Huang Y.H."/>
            <person name="Xu Z.Y."/>
            <person name="Chen M.L."/>
            <person name="Du X.Y."/>
            <person name="Qiu B.Y."/>
            <person name="Chen P.T."/>
            <person name="Zhang W."/>
            <person name="Slipinski A."/>
            <person name="Escalona H.E."/>
            <person name="Waterhouse R.M."/>
            <person name="Zwick A."/>
            <person name="Pang H."/>
        </authorList>
    </citation>
    <scope>NUCLEOTIDE SEQUENCE [LARGE SCALE GENOMIC DNA]</scope>
    <source>
        <strain evidence="5">SYSU2018</strain>
    </source>
</reference>
<dbReference type="InterPro" id="IPR036621">
    <property type="entry name" value="Anticodon-bd_dom_sf"/>
</dbReference>
<dbReference type="Gene3D" id="3.30.70.330">
    <property type="match status" value="1"/>
</dbReference>
<evidence type="ECO:0000259" key="4">
    <source>
        <dbReference type="PROSITE" id="PS50102"/>
    </source>
</evidence>
<keyword evidence="6" id="KW-1185">Reference proteome</keyword>
<dbReference type="SUPFAM" id="SSF54928">
    <property type="entry name" value="RNA-binding domain, RBD"/>
    <property type="match status" value="1"/>
</dbReference>
<dbReference type="SMART" id="SM00360">
    <property type="entry name" value="RRM"/>
    <property type="match status" value="1"/>
</dbReference>
<proteinExistence type="predicted"/>
<evidence type="ECO:0000256" key="3">
    <source>
        <dbReference type="SAM" id="MobiDB-lite"/>
    </source>
</evidence>
<feature type="region of interest" description="Disordered" evidence="3">
    <location>
        <begin position="80"/>
        <end position="146"/>
    </location>
</feature>
<name>A0ABD2P2W3_9CUCU</name>
<dbReference type="InterPro" id="IPR012677">
    <property type="entry name" value="Nucleotide-bd_a/b_plait_sf"/>
</dbReference>
<dbReference type="PANTHER" id="PTHR23295:SF6">
    <property type="entry name" value="NEOSIN, ISOFORM A"/>
    <property type="match status" value="1"/>
</dbReference>
<organism evidence="5 6">
    <name type="scientific">Cryptolaemus montrouzieri</name>
    <dbReference type="NCBI Taxonomy" id="559131"/>
    <lineage>
        <taxon>Eukaryota</taxon>
        <taxon>Metazoa</taxon>
        <taxon>Ecdysozoa</taxon>
        <taxon>Arthropoda</taxon>
        <taxon>Hexapoda</taxon>
        <taxon>Insecta</taxon>
        <taxon>Pterygota</taxon>
        <taxon>Neoptera</taxon>
        <taxon>Endopterygota</taxon>
        <taxon>Coleoptera</taxon>
        <taxon>Polyphaga</taxon>
        <taxon>Cucujiformia</taxon>
        <taxon>Coccinelloidea</taxon>
        <taxon>Coccinellidae</taxon>
        <taxon>Scymninae</taxon>
        <taxon>Scymnini</taxon>
        <taxon>Cryptolaemus</taxon>
    </lineage>
</organism>
<protein>
    <recommendedName>
        <fullName evidence="4">RRM domain-containing protein</fullName>
    </recommendedName>
</protein>
<dbReference type="GO" id="GO:0003723">
    <property type="term" value="F:RNA binding"/>
    <property type="evidence" value="ECO:0007669"/>
    <property type="project" value="UniProtKB-UniRule"/>
</dbReference>
<dbReference type="SUPFAM" id="SSF52954">
    <property type="entry name" value="Class II aaRS ABD-related"/>
    <property type="match status" value="1"/>
</dbReference>